<dbReference type="Pfam" id="PF04828">
    <property type="entry name" value="GFA"/>
    <property type="match status" value="1"/>
</dbReference>
<keyword evidence="2" id="KW-0479">Metal-binding</keyword>
<organism evidence="6 7">
    <name type="scientific">Byssothecium circinans</name>
    <dbReference type="NCBI Taxonomy" id="147558"/>
    <lineage>
        <taxon>Eukaryota</taxon>
        <taxon>Fungi</taxon>
        <taxon>Dikarya</taxon>
        <taxon>Ascomycota</taxon>
        <taxon>Pezizomycotina</taxon>
        <taxon>Dothideomycetes</taxon>
        <taxon>Pleosporomycetidae</taxon>
        <taxon>Pleosporales</taxon>
        <taxon>Massarineae</taxon>
        <taxon>Massarinaceae</taxon>
        <taxon>Byssothecium</taxon>
    </lineage>
</organism>
<gene>
    <name evidence="6" type="ORF">CC80DRAFT_528710</name>
</gene>
<dbReference type="SUPFAM" id="SSF51316">
    <property type="entry name" value="Mss4-like"/>
    <property type="match status" value="1"/>
</dbReference>
<dbReference type="InterPro" id="IPR011057">
    <property type="entry name" value="Mss4-like_sf"/>
</dbReference>
<evidence type="ECO:0000256" key="4">
    <source>
        <dbReference type="ARBA" id="ARBA00023239"/>
    </source>
</evidence>
<accession>A0A6A5TPD1</accession>
<evidence type="ECO:0000259" key="5">
    <source>
        <dbReference type="PROSITE" id="PS51891"/>
    </source>
</evidence>
<dbReference type="OrthoDB" id="6329284at2759"/>
<dbReference type="EMBL" id="ML977022">
    <property type="protein sequence ID" value="KAF1950787.1"/>
    <property type="molecule type" value="Genomic_DNA"/>
</dbReference>
<keyword evidence="4" id="KW-0456">Lyase</keyword>
<evidence type="ECO:0000256" key="3">
    <source>
        <dbReference type="ARBA" id="ARBA00022833"/>
    </source>
</evidence>
<protein>
    <recommendedName>
        <fullName evidence="5">CENP-V/GFA domain-containing protein</fullName>
    </recommendedName>
</protein>
<name>A0A6A5TPD1_9PLEO</name>
<keyword evidence="7" id="KW-1185">Reference proteome</keyword>
<dbReference type="GO" id="GO:0016846">
    <property type="term" value="F:carbon-sulfur lyase activity"/>
    <property type="evidence" value="ECO:0007669"/>
    <property type="project" value="InterPro"/>
</dbReference>
<evidence type="ECO:0000256" key="1">
    <source>
        <dbReference type="ARBA" id="ARBA00005495"/>
    </source>
</evidence>
<evidence type="ECO:0000256" key="2">
    <source>
        <dbReference type="ARBA" id="ARBA00022723"/>
    </source>
</evidence>
<proteinExistence type="inferred from homology"/>
<dbReference type="Proteomes" id="UP000800035">
    <property type="component" value="Unassembled WGS sequence"/>
</dbReference>
<keyword evidence="3" id="KW-0862">Zinc</keyword>
<reference evidence="6" key="1">
    <citation type="journal article" date="2020" name="Stud. Mycol.">
        <title>101 Dothideomycetes genomes: a test case for predicting lifestyles and emergence of pathogens.</title>
        <authorList>
            <person name="Haridas S."/>
            <person name="Albert R."/>
            <person name="Binder M."/>
            <person name="Bloem J."/>
            <person name="Labutti K."/>
            <person name="Salamov A."/>
            <person name="Andreopoulos B."/>
            <person name="Baker S."/>
            <person name="Barry K."/>
            <person name="Bills G."/>
            <person name="Bluhm B."/>
            <person name="Cannon C."/>
            <person name="Castanera R."/>
            <person name="Culley D."/>
            <person name="Daum C."/>
            <person name="Ezra D."/>
            <person name="Gonzalez J."/>
            <person name="Henrissat B."/>
            <person name="Kuo A."/>
            <person name="Liang C."/>
            <person name="Lipzen A."/>
            <person name="Lutzoni F."/>
            <person name="Magnuson J."/>
            <person name="Mondo S."/>
            <person name="Nolan M."/>
            <person name="Ohm R."/>
            <person name="Pangilinan J."/>
            <person name="Park H.-J."/>
            <person name="Ramirez L."/>
            <person name="Alfaro M."/>
            <person name="Sun H."/>
            <person name="Tritt A."/>
            <person name="Yoshinaga Y."/>
            <person name="Zwiers L.-H."/>
            <person name="Turgeon B."/>
            <person name="Goodwin S."/>
            <person name="Spatafora J."/>
            <person name="Crous P."/>
            <person name="Grigoriev I."/>
        </authorList>
    </citation>
    <scope>NUCLEOTIDE SEQUENCE</scope>
    <source>
        <strain evidence="6">CBS 675.92</strain>
    </source>
</reference>
<evidence type="ECO:0000313" key="6">
    <source>
        <dbReference type="EMBL" id="KAF1950787.1"/>
    </source>
</evidence>
<dbReference type="PANTHER" id="PTHR33337">
    <property type="entry name" value="GFA DOMAIN-CONTAINING PROTEIN"/>
    <property type="match status" value="1"/>
</dbReference>
<sequence length="195" mass="21609">MPSNSRPESISGGCLCGAIRFTITFPNEADWPPKSNGICQCTMCRKHSGSLLPQNCRFPISNITPSPPFTPTTHPTYKTYASGPDTERGFCSTCGSCLTFNDKRDEGVIEINLGAFDEDVLCGERDEEKAWEDEYGKHVPRKSEGWGTVLGSPRYHIFCDNEIVGVTDGFDGEKWLGDRESGKSFRGKVRELGRK</sequence>
<feature type="domain" description="CENP-V/GFA" evidence="5">
    <location>
        <begin position="10"/>
        <end position="132"/>
    </location>
</feature>
<dbReference type="AlphaFoldDB" id="A0A6A5TPD1"/>
<dbReference type="Gene3D" id="3.90.1590.10">
    <property type="entry name" value="glutathione-dependent formaldehyde- activating enzyme (gfa)"/>
    <property type="match status" value="1"/>
</dbReference>
<dbReference type="InterPro" id="IPR006913">
    <property type="entry name" value="CENP-V/GFA"/>
</dbReference>
<dbReference type="PROSITE" id="PS51891">
    <property type="entry name" value="CENP_V_GFA"/>
    <property type="match status" value="1"/>
</dbReference>
<dbReference type="GO" id="GO:0046872">
    <property type="term" value="F:metal ion binding"/>
    <property type="evidence" value="ECO:0007669"/>
    <property type="project" value="UniProtKB-KW"/>
</dbReference>
<evidence type="ECO:0000313" key="7">
    <source>
        <dbReference type="Proteomes" id="UP000800035"/>
    </source>
</evidence>
<comment type="similarity">
    <text evidence="1">Belongs to the Gfa family.</text>
</comment>
<dbReference type="PANTHER" id="PTHR33337:SF40">
    <property type="entry name" value="CENP-V_GFA DOMAIN-CONTAINING PROTEIN-RELATED"/>
    <property type="match status" value="1"/>
</dbReference>